<comment type="caution">
    <text evidence="6">The sequence shown here is derived from an EMBL/GenBank/DDBJ whole genome shotgun (WGS) entry which is preliminary data.</text>
</comment>
<dbReference type="InterPro" id="IPR014721">
    <property type="entry name" value="Ribsml_uS5_D2-typ_fold_subgr"/>
</dbReference>
<dbReference type="InterPro" id="IPR005822">
    <property type="entry name" value="Ribosomal_uL13"/>
</dbReference>
<dbReference type="OrthoDB" id="2445921at2759"/>
<keyword evidence="7" id="KW-1185">Reference proteome</keyword>
<dbReference type="AlphaFoldDB" id="A0A9N8V6X3"/>
<dbReference type="Gene3D" id="3.30.230.10">
    <property type="match status" value="1"/>
</dbReference>
<accession>A0A9N8V6X3</accession>
<dbReference type="Pfam" id="PF00380">
    <property type="entry name" value="Ribosomal_S9"/>
    <property type="match status" value="1"/>
</dbReference>
<feature type="region of interest" description="Disordered" evidence="5">
    <location>
        <begin position="1"/>
        <end position="20"/>
    </location>
</feature>
<dbReference type="GO" id="GO:0003735">
    <property type="term" value="F:structural constituent of ribosome"/>
    <property type="evidence" value="ECO:0007669"/>
    <property type="project" value="InterPro"/>
</dbReference>
<dbReference type="SUPFAM" id="SSF52161">
    <property type="entry name" value="Ribosomal protein L13"/>
    <property type="match status" value="1"/>
</dbReference>
<comment type="similarity">
    <text evidence="1">Belongs to the universal ribosomal protein uS9 family.</text>
</comment>
<proteinExistence type="inferred from homology"/>
<protein>
    <submittedName>
        <fullName evidence="6">11524_t:CDS:1</fullName>
    </submittedName>
</protein>
<dbReference type="GO" id="GO:0003723">
    <property type="term" value="F:RNA binding"/>
    <property type="evidence" value="ECO:0007669"/>
    <property type="project" value="TreeGrafter"/>
</dbReference>
<reference evidence="6" key="1">
    <citation type="submission" date="2021-06" db="EMBL/GenBank/DDBJ databases">
        <authorList>
            <person name="Kallberg Y."/>
            <person name="Tangrot J."/>
            <person name="Rosling A."/>
        </authorList>
    </citation>
    <scope>NUCLEOTIDE SEQUENCE</scope>
    <source>
        <strain evidence="6">FL130A</strain>
    </source>
</reference>
<evidence type="ECO:0000256" key="4">
    <source>
        <dbReference type="ARBA" id="ARBA00023274"/>
    </source>
</evidence>
<dbReference type="GO" id="GO:0015935">
    <property type="term" value="C:small ribosomal subunit"/>
    <property type="evidence" value="ECO:0007669"/>
    <property type="project" value="TreeGrafter"/>
</dbReference>
<keyword evidence="4" id="KW-0687">Ribonucleoprotein</keyword>
<evidence type="ECO:0000256" key="3">
    <source>
        <dbReference type="ARBA" id="ARBA00022980"/>
    </source>
</evidence>
<keyword evidence="3" id="KW-0689">Ribosomal protein</keyword>
<name>A0A9N8V6X3_9GLOM</name>
<gene>
    <name evidence="6" type="ORF">ALEPTO_LOCUS245</name>
</gene>
<feature type="compositionally biased region" description="Basic and acidic residues" evidence="5">
    <location>
        <begin position="308"/>
        <end position="317"/>
    </location>
</feature>
<dbReference type="InterPro" id="IPR036899">
    <property type="entry name" value="Ribosomal_uL13_sf"/>
</dbReference>
<dbReference type="SUPFAM" id="SSF54211">
    <property type="entry name" value="Ribosomal protein S5 domain 2-like"/>
    <property type="match status" value="1"/>
</dbReference>
<evidence type="ECO:0000256" key="1">
    <source>
        <dbReference type="ARBA" id="ARBA00005251"/>
    </source>
</evidence>
<organism evidence="6 7">
    <name type="scientific">Ambispora leptoticha</name>
    <dbReference type="NCBI Taxonomy" id="144679"/>
    <lineage>
        <taxon>Eukaryota</taxon>
        <taxon>Fungi</taxon>
        <taxon>Fungi incertae sedis</taxon>
        <taxon>Mucoromycota</taxon>
        <taxon>Glomeromycotina</taxon>
        <taxon>Glomeromycetes</taxon>
        <taxon>Archaeosporales</taxon>
        <taxon>Ambisporaceae</taxon>
        <taxon>Ambispora</taxon>
    </lineage>
</organism>
<dbReference type="InterPro" id="IPR000754">
    <property type="entry name" value="Ribosomal_uS9"/>
</dbReference>
<dbReference type="InterPro" id="IPR020568">
    <property type="entry name" value="Ribosomal_Su5_D2-typ_SF"/>
</dbReference>
<evidence type="ECO:0000313" key="7">
    <source>
        <dbReference type="Proteomes" id="UP000789508"/>
    </source>
</evidence>
<evidence type="ECO:0000256" key="2">
    <source>
        <dbReference type="ARBA" id="ARBA00006227"/>
    </source>
</evidence>
<dbReference type="Proteomes" id="UP000789508">
    <property type="component" value="Unassembled WGS sequence"/>
</dbReference>
<sequence>MIADHEKNYEEGISKLNPDDKDYEKSLQKIKENEIKELTRTEENKFQKYFFFNELQVLQLLKPLLEKYKLVILLSDDISQPFLHEKDGKEHMVKYLKKLEIVDSCGSNVDLAKAKGSSETYAIKYMLSKFFLIPVKDEADPDYQNSDKENVTPEEKKQKVFLPNLDLGSYVVLTNAKHIAFTGNKLDNKNYYNHSGYPGGLRTRSTKIMLEKYPRELVFRIIKGRRKEATARVYLKEGKGQVQVRTKQGKEKKLEDYFYMEPSLCKDIFKPLKFQAEAIRLGIARALLKISPEYKPTLKSFSLLKTDPRKKEREHIGFKTSRRPTQYSKR</sequence>
<evidence type="ECO:0000313" key="6">
    <source>
        <dbReference type="EMBL" id="CAG8440223.1"/>
    </source>
</evidence>
<dbReference type="CDD" id="cd00392">
    <property type="entry name" value="Ribosomal_L13"/>
    <property type="match status" value="1"/>
</dbReference>
<comment type="similarity">
    <text evidence="2">Belongs to the universal ribosomal protein uL13 family.</text>
</comment>
<dbReference type="PANTHER" id="PTHR21569:SF1">
    <property type="entry name" value="SMALL RIBOSOMAL SUBUNIT PROTEIN US9M"/>
    <property type="match status" value="1"/>
</dbReference>
<dbReference type="EMBL" id="CAJVPS010000012">
    <property type="protein sequence ID" value="CAG8440223.1"/>
    <property type="molecule type" value="Genomic_DNA"/>
</dbReference>
<dbReference type="GO" id="GO:0006412">
    <property type="term" value="P:translation"/>
    <property type="evidence" value="ECO:0007669"/>
    <property type="project" value="InterPro"/>
</dbReference>
<dbReference type="PANTHER" id="PTHR21569">
    <property type="entry name" value="RIBOSOMAL PROTEIN S9"/>
    <property type="match status" value="1"/>
</dbReference>
<feature type="region of interest" description="Disordered" evidence="5">
    <location>
        <begin position="308"/>
        <end position="330"/>
    </location>
</feature>
<dbReference type="Gene3D" id="3.90.1180.10">
    <property type="entry name" value="Ribosomal protein L13"/>
    <property type="match status" value="1"/>
</dbReference>
<evidence type="ECO:0000256" key="5">
    <source>
        <dbReference type="SAM" id="MobiDB-lite"/>
    </source>
</evidence>
<dbReference type="Pfam" id="PF00572">
    <property type="entry name" value="Ribosomal_L13"/>
    <property type="match status" value="1"/>
</dbReference>